<dbReference type="GO" id="GO:0016020">
    <property type="term" value="C:membrane"/>
    <property type="evidence" value="ECO:0007669"/>
    <property type="project" value="InterPro"/>
</dbReference>
<dbReference type="AlphaFoldDB" id="A0A8S0WDU9"/>
<dbReference type="RefSeq" id="WP_240983360.1">
    <property type="nucleotide sequence ID" value="NZ_CDGJ01000065.1"/>
</dbReference>
<dbReference type="KEGG" id="aacx:DEACI_0198"/>
<keyword evidence="7" id="KW-0378">Hydrolase</keyword>
<dbReference type="PANTHER" id="PTHR46743">
    <property type="entry name" value="TEICHOIC ACIDS EXPORT ATP-BINDING PROTEIN TAGH"/>
    <property type="match status" value="1"/>
</dbReference>
<dbReference type="EMBL" id="CDGJ01000065">
    <property type="protein sequence ID" value="CEJ07767.1"/>
    <property type="molecule type" value="Genomic_DNA"/>
</dbReference>
<organism evidence="7">
    <name type="scientific">Acididesulfobacillus acetoxydans</name>
    <dbReference type="NCBI Taxonomy" id="1561005"/>
    <lineage>
        <taxon>Bacteria</taxon>
        <taxon>Bacillati</taxon>
        <taxon>Bacillota</taxon>
        <taxon>Clostridia</taxon>
        <taxon>Eubacteriales</taxon>
        <taxon>Peptococcaceae</taxon>
        <taxon>Acididesulfobacillus</taxon>
    </lineage>
</organism>
<keyword evidence="4 8" id="KW-0067">ATP-binding</keyword>
<reference evidence="8" key="1">
    <citation type="submission" date="2014-11" db="EMBL/GenBank/DDBJ databases">
        <authorList>
            <person name="Hornung B.V."/>
        </authorList>
    </citation>
    <scope>NUCLEOTIDE SEQUENCE</scope>
    <source>
        <strain evidence="8">INE</strain>
    </source>
</reference>
<evidence type="ECO:0000256" key="1">
    <source>
        <dbReference type="ARBA" id="ARBA00005417"/>
    </source>
</evidence>
<dbReference type="InterPro" id="IPR027417">
    <property type="entry name" value="P-loop_NTPase"/>
</dbReference>
<name>A0A8S0WDU9_9FIRM</name>
<evidence type="ECO:0000313" key="9">
    <source>
        <dbReference type="Proteomes" id="UP001071230"/>
    </source>
</evidence>
<dbReference type="EC" id="3.6.1.3" evidence="7"/>
<reference evidence="7" key="2">
    <citation type="submission" date="2020-01" db="EMBL/GenBank/DDBJ databases">
        <authorList>
            <person name="Hornung B."/>
        </authorList>
    </citation>
    <scope>NUCLEOTIDE SEQUENCE</scope>
    <source>
        <strain evidence="7">PacBioINE</strain>
    </source>
</reference>
<dbReference type="Gene3D" id="3.40.50.300">
    <property type="entry name" value="P-loop containing nucleotide triphosphate hydrolases"/>
    <property type="match status" value="1"/>
</dbReference>
<dbReference type="PROSITE" id="PS50893">
    <property type="entry name" value="ABC_TRANSPORTER_2"/>
    <property type="match status" value="1"/>
</dbReference>
<dbReference type="CDD" id="cd03220">
    <property type="entry name" value="ABC_KpsT_Wzt"/>
    <property type="match status" value="1"/>
</dbReference>
<dbReference type="InterPro" id="IPR003439">
    <property type="entry name" value="ABC_transporter-like_ATP-bd"/>
</dbReference>
<feature type="domain" description="ABC transporter" evidence="6">
    <location>
        <begin position="24"/>
        <end position="246"/>
    </location>
</feature>
<dbReference type="InterPro" id="IPR015860">
    <property type="entry name" value="ABC_transpr_TagH-like"/>
</dbReference>
<dbReference type="SUPFAM" id="SSF52540">
    <property type="entry name" value="P-loop containing nucleoside triphosphate hydrolases"/>
    <property type="match status" value="1"/>
</dbReference>
<protein>
    <submittedName>
        <fullName evidence="7">ABC transporter</fullName>
        <ecNumber evidence="7">3.6.1.3</ecNumber>
    </submittedName>
    <submittedName>
        <fullName evidence="8">O-antigen export system ATP-binding protein RfbB</fullName>
    </submittedName>
</protein>
<evidence type="ECO:0000256" key="5">
    <source>
        <dbReference type="SAM" id="MobiDB-lite"/>
    </source>
</evidence>
<dbReference type="CDD" id="cd10147">
    <property type="entry name" value="Wzt_C-like"/>
    <property type="match status" value="1"/>
</dbReference>
<feature type="region of interest" description="Disordered" evidence="5">
    <location>
        <begin position="248"/>
        <end position="289"/>
    </location>
</feature>
<gene>
    <name evidence="7" type="ORF">DEACI_0198</name>
    <name evidence="8" type="ORF">DEACI_2233</name>
</gene>
<dbReference type="Proteomes" id="UP001071230">
    <property type="component" value="Unassembled WGS sequence"/>
</dbReference>
<evidence type="ECO:0000259" key="6">
    <source>
        <dbReference type="PROSITE" id="PS50893"/>
    </source>
</evidence>
<dbReference type="GO" id="GO:0005524">
    <property type="term" value="F:ATP binding"/>
    <property type="evidence" value="ECO:0007669"/>
    <property type="project" value="UniProtKB-KW"/>
</dbReference>
<sequence length="443" mass="49993">MDCVIEAADVWKMFRLYHDRAPTLKEQVLFSHRRKYDELWVLKGVDLKVEKGRTLGLIGQNGSGKSTFLKLLTRIIYPDRGNVKIKGKVSSLLELGAGFHPDFSGLENIYMNAAIFGLTKKEIDRRLEEIIDFSELEEFIDSPVRTYSSGMYMRLAFSIAINVDPDILLVDEILAVGDEGFQKKCFNKMKSFKSQGATIVIVSHSLGQLEMLCDELAWLHEGVLLEQGVPADVIGKYRTEVFAAEDRRAETKSRLQAEHVREEATPDPERNSLDDPEEGDIPIEITPPKRRGNGSVEITGVAFMDRSGRGKTRFESGEPCVIEMRCHKHKPVDNLVFGIAIYRNDDLWCYGTNTLIDRQPTDVQIMGDGIVVRVNIAKLNLVEGEYYLNVACSDGLATEYDYLVRCLDFTVYSQIKDVGVCRLEHRWEISGLNDRGAAVAAER</sequence>
<evidence type="ECO:0000313" key="8">
    <source>
        <dbReference type="EMBL" id="CEJ07767.1"/>
    </source>
</evidence>
<dbReference type="InterPro" id="IPR050683">
    <property type="entry name" value="Bact_Polysacc_Export_ATP-bd"/>
</dbReference>
<dbReference type="PANTHER" id="PTHR46743:SF2">
    <property type="entry name" value="TEICHOIC ACIDS EXPORT ATP-BINDING PROTEIN TAGH"/>
    <property type="match status" value="1"/>
</dbReference>
<proteinExistence type="inferred from homology"/>
<dbReference type="Pfam" id="PF14524">
    <property type="entry name" value="Wzt_C"/>
    <property type="match status" value="1"/>
</dbReference>
<evidence type="ECO:0000313" key="7">
    <source>
        <dbReference type="EMBL" id="CAA7599572.1"/>
    </source>
</evidence>
<comment type="similarity">
    <text evidence="1">Belongs to the ABC transporter superfamily.</text>
</comment>
<dbReference type="GO" id="GO:0016887">
    <property type="term" value="F:ATP hydrolysis activity"/>
    <property type="evidence" value="ECO:0007669"/>
    <property type="project" value="InterPro"/>
</dbReference>
<accession>A0A8S0WDU9</accession>
<dbReference type="EMBL" id="LR746496">
    <property type="protein sequence ID" value="CAA7599572.1"/>
    <property type="molecule type" value="Genomic_DNA"/>
</dbReference>
<keyword evidence="2" id="KW-0813">Transport</keyword>
<evidence type="ECO:0000256" key="4">
    <source>
        <dbReference type="ARBA" id="ARBA00022840"/>
    </source>
</evidence>
<dbReference type="InterPro" id="IPR003593">
    <property type="entry name" value="AAA+_ATPase"/>
</dbReference>
<dbReference type="GO" id="GO:0140359">
    <property type="term" value="F:ABC-type transporter activity"/>
    <property type="evidence" value="ECO:0007669"/>
    <property type="project" value="InterPro"/>
</dbReference>
<keyword evidence="9" id="KW-1185">Reference proteome</keyword>
<dbReference type="Gene3D" id="2.70.50.60">
    <property type="entry name" value="abc- transporter (atp binding component) like domain"/>
    <property type="match status" value="1"/>
</dbReference>
<dbReference type="Proteomes" id="UP000836597">
    <property type="component" value="Chromosome"/>
</dbReference>
<keyword evidence="3" id="KW-0547">Nucleotide-binding</keyword>
<dbReference type="SMART" id="SM00382">
    <property type="entry name" value="AAA"/>
    <property type="match status" value="1"/>
</dbReference>
<feature type="compositionally biased region" description="Basic and acidic residues" evidence="5">
    <location>
        <begin position="248"/>
        <end position="273"/>
    </location>
</feature>
<evidence type="ECO:0000256" key="2">
    <source>
        <dbReference type="ARBA" id="ARBA00022448"/>
    </source>
</evidence>
<dbReference type="InterPro" id="IPR029439">
    <property type="entry name" value="Wzt_C"/>
</dbReference>
<dbReference type="Pfam" id="PF00005">
    <property type="entry name" value="ABC_tran"/>
    <property type="match status" value="1"/>
</dbReference>
<evidence type="ECO:0000256" key="3">
    <source>
        <dbReference type="ARBA" id="ARBA00022741"/>
    </source>
</evidence>